<dbReference type="EMBL" id="CP029462">
    <property type="protein sequence ID" value="AXL22030.1"/>
    <property type="molecule type" value="Genomic_DNA"/>
</dbReference>
<feature type="transmembrane region" description="Helical" evidence="1">
    <location>
        <begin position="188"/>
        <end position="205"/>
    </location>
</feature>
<keyword evidence="3" id="KW-1185">Reference proteome</keyword>
<sequence>MLQEDMRRRLYVSAMQRGAAVYAVLLLPLGYVMPPYLAWENGVLEMLQNIVLFGDMCLAAYFFRKTAGMGGKSIHRLWLAAAGYFLLLLGRELSWGRVFFPTGMDSHGPTFVSMNSIPGHEMIHAAIGVYTAVVFCSLVACMPWKKILHDIPFPTFLFGILAAAAVLASCGDKGLLFHSYMDANVEELSELLVYLVHGYFAWYYYEWFRRLT</sequence>
<dbReference type="RefSeq" id="WP_107196500.1">
    <property type="nucleotide sequence ID" value="NZ_CP029462.1"/>
</dbReference>
<gene>
    <name evidence="2" type="ORF">DKB62_10960</name>
</gene>
<feature type="transmembrane region" description="Helical" evidence="1">
    <location>
        <begin position="122"/>
        <end position="144"/>
    </location>
</feature>
<accession>A0A346B1N7</accession>
<dbReference type="AlphaFoldDB" id="A0A346B1N7"/>
<proteinExistence type="predicted"/>
<evidence type="ECO:0000313" key="3">
    <source>
        <dbReference type="Proteomes" id="UP000254337"/>
    </source>
</evidence>
<dbReference type="Proteomes" id="UP000254337">
    <property type="component" value="Chromosome"/>
</dbReference>
<evidence type="ECO:0000313" key="2">
    <source>
        <dbReference type="EMBL" id="AXL22030.1"/>
    </source>
</evidence>
<reference evidence="2 3" key="1">
    <citation type="submission" date="2018-05" db="EMBL/GenBank/DDBJ databases">
        <title>Complete genome sequence of Megasphaera sp. AJH120T, isolated from the ceca of a chicken.</title>
        <authorList>
            <person name="Maki J."/>
            <person name="Looft T."/>
        </authorList>
    </citation>
    <scope>NUCLEOTIDE SEQUENCE [LARGE SCALE GENOMIC DNA]</scope>
    <source>
        <strain evidence="2 3">AJH120</strain>
    </source>
</reference>
<name>A0A346B1N7_9FIRM</name>
<organism evidence="2 3">
    <name type="scientific">Megasphaera stantonii</name>
    <dbReference type="NCBI Taxonomy" id="2144175"/>
    <lineage>
        <taxon>Bacteria</taxon>
        <taxon>Bacillati</taxon>
        <taxon>Bacillota</taxon>
        <taxon>Negativicutes</taxon>
        <taxon>Veillonellales</taxon>
        <taxon>Veillonellaceae</taxon>
        <taxon>Megasphaera</taxon>
    </lineage>
</organism>
<keyword evidence="1" id="KW-0472">Membrane</keyword>
<dbReference type="OrthoDB" id="1679451at2"/>
<feature type="transmembrane region" description="Helical" evidence="1">
    <location>
        <begin position="151"/>
        <end position="168"/>
    </location>
</feature>
<evidence type="ECO:0000256" key="1">
    <source>
        <dbReference type="SAM" id="Phobius"/>
    </source>
</evidence>
<feature type="transmembrane region" description="Helical" evidence="1">
    <location>
        <begin position="75"/>
        <end position="94"/>
    </location>
</feature>
<feature type="transmembrane region" description="Helical" evidence="1">
    <location>
        <begin position="43"/>
        <end position="63"/>
    </location>
</feature>
<keyword evidence="1" id="KW-0812">Transmembrane</keyword>
<feature type="transmembrane region" description="Helical" evidence="1">
    <location>
        <begin position="20"/>
        <end position="37"/>
    </location>
</feature>
<dbReference type="KEGG" id="meg:DKB62_10960"/>
<protein>
    <submittedName>
        <fullName evidence="2">Uncharacterized protein</fullName>
    </submittedName>
</protein>
<keyword evidence="1" id="KW-1133">Transmembrane helix</keyword>